<proteinExistence type="predicted"/>
<feature type="compositionally biased region" description="Basic and acidic residues" evidence="1">
    <location>
        <begin position="1"/>
        <end position="18"/>
    </location>
</feature>
<organism evidence="2 3">
    <name type="scientific">Mytilus coruscus</name>
    <name type="common">Sea mussel</name>
    <dbReference type="NCBI Taxonomy" id="42192"/>
    <lineage>
        <taxon>Eukaryota</taxon>
        <taxon>Metazoa</taxon>
        <taxon>Spiralia</taxon>
        <taxon>Lophotrochozoa</taxon>
        <taxon>Mollusca</taxon>
        <taxon>Bivalvia</taxon>
        <taxon>Autobranchia</taxon>
        <taxon>Pteriomorphia</taxon>
        <taxon>Mytilida</taxon>
        <taxon>Mytiloidea</taxon>
        <taxon>Mytilidae</taxon>
        <taxon>Mytilinae</taxon>
        <taxon>Mytilus</taxon>
    </lineage>
</organism>
<feature type="compositionally biased region" description="Basic and acidic residues" evidence="1">
    <location>
        <begin position="261"/>
        <end position="272"/>
    </location>
</feature>
<dbReference type="OrthoDB" id="6121557at2759"/>
<feature type="compositionally biased region" description="Basic and acidic residues" evidence="1">
    <location>
        <begin position="164"/>
        <end position="177"/>
    </location>
</feature>
<feature type="region of interest" description="Disordered" evidence="1">
    <location>
        <begin position="234"/>
        <end position="298"/>
    </location>
</feature>
<feature type="compositionally biased region" description="Basic and acidic residues" evidence="1">
    <location>
        <begin position="28"/>
        <end position="38"/>
    </location>
</feature>
<evidence type="ECO:0008006" key="4">
    <source>
        <dbReference type="Google" id="ProtNLM"/>
    </source>
</evidence>
<dbReference type="AlphaFoldDB" id="A0A6J8DAV1"/>
<feature type="compositionally biased region" description="Polar residues" evidence="1">
    <location>
        <begin position="234"/>
        <end position="249"/>
    </location>
</feature>
<dbReference type="GO" id="GO:0010972">
    <property type="term" value="P:negative regulation of G2/M transition of mitotic cell cycle"/>
    <property type="evidence" value="ECO:0007669"/>
    <property type="project" value="TreeGrafter"/>
</dbReference>
<keyword evidence="3" id="KW-1185">Reference proteome</keyword>
<reference evidence="2 3" key="1">
    <citation type="submission" date="2020-06" db="EMBL/GenBank/DDBJ databases">
        <authorList>
            <person name="Li R."/>
            <person name="Bekaert M."/>
        </authorList>
    </citation>
    <scope>NUCLEOTIDE SEQUENCE [LARGE SCALE GENOMIC DNA]</scope>
    <source>
        <strain evidence="3">wild</strain>
    </source>
</reference>
<evidence type="ECO:0000313" key="2">
    <source>
        <dbReference type="EMBL" id="CAC5405049.1"/>
    </source>
</evidence>
<dbReference type="PANTHER" id="PTHR16524">
    <property type="entry name" value="CELL DEATH REGULATOR AVEN"/>
    <property type="match status" value="1"/>
</dbReference>
<accession>A0A6J8DAV1</accession>
<feature type="region of interest" description="Disordered" evidence="1">
    <location>
        <begin position="164"/>
        <end position="187"/>
    </location>
</feature>
<evidence type="ECO:0000313" key="3">
    <source>
        <dbReference type="Proteomes" id="UP000507470"/>
    </source>
</evidence>
<dbReference type="EMBL" id="CACVKT020007051">
    <property type="protein sequence ID" value="CAC5405049.1"/>
    <property type="molecule type" value="Genomic_DNA"/>
</dbReference>
<name>A0A6J8DAV1_MYTCO</name>
<feature type="region of interest" description="Disordered" evidence="1">
    <location>
        <begin position="1"/>
        <end position="62"/>
    </location>
</feature>
<gene>
    <name evidence="2" type="ORF">MCOR_38775</name>
</gene>
<feature type="compositionally biased region" description="Polar residues" evidence="1">
    <location>
        <begin position="273"/>
        <end position="283"/>
    </location>
</feature>
<dbReference type="InterPro" id="IPR026187">
    <property type="entry name" value="Aven"/>
</dbReference>
<dbReference type="Proteomes" id="UP000507470">
    <property type="component" value="Unassembled WGS sequence"/>
</dbReference>
<sequence>MTEKNKDVKDKRDGKPEGSKQPYRPHASKGEQTKTADRHKTKANLSDSSESSDENDGTCTTKTSFQRRKLVSNWDRYELPPEEESSILSKGDNFSKLLQSAGSSTSQFRFKEEEEDWVPSDQSDILSLDLQDLSSSLGCVPLYKVLRLNKDLFTVEQIEEFDRRSTENQRKYTEKLGNKSPNLVSSLEDKKTIENSIVKKTGRRSNESLTLESNALDELLDSVVLDPSSDVNKQAVSKKQESENFSTLENDLDDLLSSGNQEKEKPTAKQETLESNMKSSSDTQENDLEDWLDSVLDS</sequence>
<protein>
    <recommendedName>
        <fullName evidence="4">Cell death regulator Aven</fullName>
    </recommendedName>
</protein>
<dbReference type="PANTHER" id="PTHR16524:SF2">
    <property type="entry name" value="CELL DEATH REGULATOR AVEN"/>
    <property type="match status" value="1"/>
</dbReference>
<evidence type="ECO:0000256" key="1">
    <source>
        <dbReference type="SAM" id="MobiDB-lite"/>
    </source>
</evidence>